<name>A0ACB0JAH5_TRIPR</name>
<evidence type="ECO:0000313" key="1">
    <source>
        <dbReference type="EMBL" id="CAJ2640487.1"/>
    </source>
</evidence>
<proteinExistence type="predicted"/>
<comment type="caution">
    <text evidence="1">The sequence shown here is derived from an EMBL/GenBank/DDBJ whole genome shotgun (WGS) entry which is preliminary data.</text>
</comment>
<accession>A0ACB0JAH5</accession>
<gene>
    <name evidence="1" type="ORF">MILVUS5_LOCUS10332</name>
</gene>
<organism evidence="1 2">
    <name type="scientific">Trifolium pratense</name>
    <name type="common">Red clover</name>
    <dbReference type="NCBI Taxonomy" id="57577"/>
    <lineage>
        <taxon>Eukaryota</taxon>
        <taxon>Viridiplantae</taxon>
        <taxon>Streptophyta</taxon>
        <taxon>Embryophyta</taxon>
        <taxon>Tracheophyta</taxon>
        <taxon>Spermatophyta</taxon>
        <taxon>Magnoliopsida</taxon>
        <taxon>eudicotyledons</taxon>
        <taxon>Gunneridae</taxon>
        <taxon>Pentapetalae</taxon>
        <taxon>rosids</taxon>
        <taxon>fabids</taxon>
        <taxon>Fabales</taxon>
        <taxon>Fabaceae</taxon>
        <taxon>Papilionoideae</taxon>
        <taxon>50 kb inversion clade</taxon>
        <taxon>NPAAA clade</taxon>
        <taxon>Hologalegina</taxon>
        <taxon>IRL clade</taxon>
        <taxon>Trifolieae</taxon>
        <taxon>Trifolium</taxon>
    </lineage>
</organism>
<protein>
    <submittedName>
        <fullName evidence="1">Uncharacterized protein</fullName>
    </submittedName>
</protein>
<evidence type="ECO:0000313" key="2">
    <source>
        <dbReference type="Proteomes" id="UP001177021"/>
    </source>
</evidence>
<sequence length="108" mass="12371">MYLFMVISLRLLYVNITPESNKAIHIVSSAYKATFTWNNMRTLQSYQLAEDLGRAFSERAILKTLLKLKVNHVIAYGVFLLCVVVFVTLFTAHKDVKQVYLILCVSPL</sequence>
<dbReference type="EMBL" id="CASHSV030000024">
    <property type="protein sequence ID" value="CAJ2640487.1"/>
    <property type="molecule type" value="Genomic_DNA"/>
</dbReference>
<reference evidence="1" key="1">
    <citation type="submission" date="2023-10" db="EMBL/GenBank/DDBJ databases">
        <authorList>
            <person name="Rodriguez Cubillos JULIANA M."/>
            <person name="De Vega J."/>
        </authorList>
    </citation>
    <scope>NUCLEOTIDE SEQUENCE</scope>
</reference>
<keyword evidence="2" id="KW-1185">Reference proteome</keyword>
<dbReference type="Proteomes" id="UP001177021">
    <property type="component" value="Unassembled WGS sequence"/>
</dbReference>